<comment type="caution">
    <text evidence="3">The sequence shown here is derived from an EMBL/GenBank/DDBJ whole genome shotgun (WGS) entry which is preliminary data.</text>
</comment>
<feature type="region of interest" description="Disordered" evidence="1">
    <location>
        <begin position="364"/>
        <end position="401"/>
    </location>
</feature>
<protein>
    <submittedName>
        <fullName evidence="3">VaFE repeat-containing surface-anchored protein</fullName>
    </submittedName>
</protein>
<evidence type="ECO:0000256" key="1">
    <source>
        <dbReference type="SAM" id="MobiDB-lite"/>
    </source>
</evidence>
<evidence type="ECO:0000313" key="3">
    <source>
        <dbReference type="EMBL" id="MEJ4138813.1"/>
    </source>
</evidence>
<feature type="region of interest" description="Disordered" evidence="1">
    <location>
        <begin position="242"/>
        <end position="272"/>
    </location>
</feature>
<reference evidence="3 4" key="1">
    <citation type="submission" date="2024-02" db="EMBL/GenBank/DDBJ databases">
        <title>Whole genome sequencing and characterization of Corynebacterium isolated from the ocular surface of dry eye disease sufferers.</title>
        <authorList>
            <person name="Naqvi M."/>
        </authorList>
    </citation>
    <scope>NUCLEOTIDE SEQUENCE [LARGE SCALE GENOMIC DNA]</scope>
    <source>
        <strain evidence="3 4">PCR27</strain>
    </source>
</reference>
<organism evidence="3 4">
    <name type="scientific">Corynebacterium marquesiae</name>
    <dbReference type="NCBI Taxonomy" id="2913503"/>
    <lineage>
        <taxon>Bacteria</taxon>
        <taxon>Bacillati</taxon>
        <taxon>Actinomycetota</taxon>
        <taxon>Actinomycetes</taxon>
        <taxon>Mycobacteriales</taxon>
        <taxon>Corynebacteriaceae</taxon>
        <taxon>Corynebacterium</taxon>
    </lineage>
</organism>
<name>A0ABU8P6W3_9CORY</name>
<feature type="domain" description="T-Q ester bond containing" evidence="2">
    <location>
        <begin position="271"/>
        <end position="394"/>
    </location>
</feature>
<accession>A0ABU8P6W3</accession>
<dbReference type="Proteomes" id="UP001372244">
    <property type="component" value="Unassembled WGS sequence"/>
</dbReference>
<gene>
    <name evidence="3" type="ORF">V5S76_06725</name>
</gene>
<dbReference type="RefSeq" id="WP_337887704.1">
    <property type="nucleotide sequence ID" value="NZ_JBAHUW010000013.1"/>
</dbReference>
<keyword evidence="4" id="KW-1185">Reference proteome</keyword>
<dbReference type="EMBL" id="JBAHUZ010000013">
    <property type="protein sequence ID" value="MEJ4138813.1"/>
    <property type="molecule type" value="Genomic_DNA"/>
</dbReference>
<evidence type="ECO:0000259" key="2">
    <source>
        <dbReference type="Pfam" id="PF18202"/>
    </source>
</evidence>
<sequence length="425" mass="45257">MSKLRDISREGRMVFTAVLAAIAVIAAMLTVPGGKAEAAEPTDFEPNYDMGLESTRASGDDSWGPLVWAGAPPEGIASGNKANDVGWAWCIDYTQADPMHKGGSYQRATAGALRFDDPKYQDAAIGLALKLRDAQNRGDKESAKKYIVYLAAIISDPAGRTAAINFIKGNLAYGDAYNVSRFQGFTGTEKEFTELTGLRIEKEVAQNLDDQFSVDPSVKIDKQPADAFLTIVGPGGIYMHTTGKGQRVLPPDQPGLPGEDGEGSNPSGQEPSIKTEAKFAEGSTRVVNGAVVTDTVTYEGLVVGKKYHLDAKLMSKDGKTVLGTGEAEFTPESADGKTTVDIKVDNAEKPVDSAVAFEELTSLEVESNGDETPDADTPNKIAEHKDLKDRAQTVDSKETLEPSIKTEAKFAEGSTRVVNGAVVTD</sequence>
<feature type="non-terminal residue" evidence="3">
    <location>
        <position position="425"/>
    </location>
</feature>
<proteinExistence type="predicted"/>
<evidence type="ECO:0000313" key="4">
    <source>
        <dbReference type="Proteomes" id="UP001372244"/>
    </source>
</evidence>
<dbReference type="Pfam" id="PF18202">
    <property type="entry name" value="TQ"/>
    <property type="match status" value="1"/>
</dbReference>
<feature type="compositionally biased region" description="Basic and acidic residues" evidence="1">
    <location>
        <begin position="381"/>
        <end position="401"/>
    </location>
</feature>
<dbReference type="Gene3D" id="2.60.40.3930">
    <property type="match status" value="1"/>
</dbReference>
<dbReference type="InterPro" id="IPR041100">
    <property type="entry name" value="TQ"/>
</dbReference>
<dbReference type="NCBIfam" id="NF033903">
    <property type="entry name" value="VaFE_rpt"/>
    <property type="match status" value="1"/>
</dbReference>